<dbReference type="Proteomes" id="UP000294830">
    <property type="component" value="Unassembled WGS sequence"/>
</dbReference>
<evidence type="ECO:0000256" key="4">
    <source>
        <dbReference type="PIRSR" id="PIRSR005902-1"/>
    </source>
</evidence>
<dbReference type="GO" id="GO:0046872">
    <property type="term" value="F:metal ion binding"/>
    <property type="evidence" value="ECO:0007669"/>
    <property type="project" value="UniProtKB-KW"/>
</dbReference>
<feature type="binding site" evidence="4">
    <location>
        <position position="9"/>
    </location>
    <ligand>
        <name>a divalent metal cation</name>
        <dbReference type="ChEBI" id="CHEBI:60240"/>
        <label>1</label>
    </ligand>
</feature>
<dbReference type="RefSeq" id="WP_131840262.1">
    <property type="nucleotide sequence ID" value="NZ_SLWB01000016.1"/>
</dbReference>
<dbReference type="PANTHER" id="PTHR46124">
    <property type="entry name" value="D-AMINOACYL-TRNA DEACYLASE"/>
    <property type="match status" value="1"/>
</dbReference>
<dbReference type="PIRSF" id="PIRSF005902">
    <property type="entry name" value="DNase_TatD"/>
    <property type="match status" value="1"/>
</dbReference>
<gene>
    <name evidence="5" type="ORF">CLV25_11676</name>
</gene>
<evidence type="ECO:0000313" key="5">
    <source>
        <dbReference type="EMBL" id="TCN63097.1"/>
    </source>
</evidence>
<comment type="caution">
    <text evidence="5">The sequence shown here is derived from an EMBL/GenBank/DDBJ whole genome shotgun (WGS) entry which is preliminary data.</text>
</comment>
<dbReference type="PANTHER" id="PTHR46124:SF4">
    <property type="entry name" value="HYDROLASE TATD"/>
    <property type="match status" value="1"/>
</dbReference>
<dbReference type="Gene3D" id="3.20.20.140">
    <property type="entry name" value="Metal-dependent hydrolases"/>
    <property type="match status" value="1"/>
</dbReference>
<feature type="binding site" evidence="4">
    <location>
        <position position="154"/>
    </location>
    <ligand>
        <name>a divalent metal cation</name>
        <dbReference type="ChEBI" id="CHEBI:60240"/>
        <label>2</label>
    </ligand>
</feature>
<dbReference type="InterPro" id="IPR032466">
    <property type="entry name" value="Metal_Hydrolase"/>
</dbReference>
<keyword evidence="2 4" id="KW-0479">Metal-binding</keyword>
<dbReference type="GO" id="GO:0005829">
    <property type="term" value="C:cytosol"/>
    <property type="evidence" value="ECO:0007669"/>
    <property type="project" value="TreeGrafter"/>
</dbReference>
<dbReference type="CDD" id="cd01310">
    <property type="entry name" value="TatD_DNAse"/>
    <property type="match status" value="1"/>
</dbReference>
<comment type="similarity">
    <text evidence="1">Belongs to the metallo-dependent hydrolases superfamily. TatD-type hydrolase family.</text>
</comment>
<dbReference type="PROSITE" id="PS01091">
    <property type="entry name" value="TATD_3"/>
    <property type="match status" value="1"/>
</dbReference>
<keyword evidence="3" id="KW-0378">Hydrolase</keyword>
<dbReference type="EMBL" id="SLWB01000016">
    <property type="protein sequence ID" value="TCN63097.1"/>
    <property type="molecule type" value="Genomic_DNA"/>
</dbReference>
<evidence type="ECO:0000256" key="3">
    <source>
        <dbReference type="ARBA" id="ARBA00022801"/>
    </source>
</evidence>
<protein>
    <submittedName>
        <fullName evidence="5">TatD DNase family protein</fullName>
    </submittedName>
</protein>
<evidence type="ECO:0000256" key="1">
    <source>
        <dbReference type="ARBA" id="ARBA00009275"/>
    </source>
</evidence>
<accession>A0A4R2E6A3</accession>
<dbReference type="Pfam" id="PF01026">
    <property type="entry name" value="TatD_DNase"/>
    <property type="match status" value="1"/>
</dbReference>
<dbReference type="InterPro" id="IPR015991">
    <property type="entry name" value="TatD/YcfH-like"/>
</dbReference>
<feature type="binding site" evidence="4">
    <location>
        <position position="93"/>
    </location>
    <ligand>
        <name>a divalent metal cation</name>
        <dbReference type="ChEBI" id="CHEBI:60240"/>
        <label>1</label>
    </ligand>
</feature>
<evidence type="ECO:0000313" key="6">
    <source>
        <dbReference type="Proteomes" id="UP000294830"/>
    </source>
</evidence>
<proteinExistence type="inferred from homology"/>
<dbReference type="GO" id="GO:0016788">
    <property type="term" value="F:hydrolase activity, acting on ester bonds"/>
    <property type="evidence" value="ECO:0007669"/>
    <property type="project" value="InterPro"/>
</dbReference>
<dbReference type="InterPro" id="IPR018228">
    <property type="entry name" value="DNase_TatD-rel_CS"/>
</dbReference>
<evidence type="ECO:0000256" key="2">
    <source>
        <dbReference type="ARBA" id="ARBA00022723"/>
    </source>
</evidence>
<organism evidence="5 6">
    <name type="scientific">Acetobacteroides hydrogenigenes</name>
    <dbReference type="NCBI Taxonomy" id="979970"/>
    <lineage>
        <taxon>Bacteria</taxon>
        <taxon>Pseudomonadati</taxon>
        <taxon>Bacteroidota</taxon>
        <taxon>Bacteroidia</taxon>
        <taxon>Bacteroidales</taxon>
        <taxon>Rikenellaceae</taxon>
        <taxon>Acetobacteroides</taxon>
    </lineage>
</organism>
<dbReference type="OrthoDB" id="9810005at2"/>
<keyword evidence="6" id="KW-1185">Reference proteome</keyword>
<dbReference type="FunFam" id="3.20.20.140:FF:000005">
    <property type="entry name" value="TatD family hydrolase"/>
    <property type="match status" value="1"/>
</dbReference>
<sequence length="255" mass="28491">MNFIDTHCHLYAEEFKDDYSAELKAAKRENVDAIILPAIDSQSHGKLFALADEESSCYPLIGLHPTSVDDSYREELTIVEQYLKSKKVYGIGEVGIDLYWSTDYKRQQLEAFDYQIQLALKHNLPLVIHSREAFPEIFDVLMGYKGQPIFGVFHAFTGNIDTYNTIKTLGEFYVGIGGIVTFKNSGLANVVKEIPLERIVLETDSPYLAPTPYRGKRNVPSFVPLIAAKLAQIKSVTVSDVAGATTTNAKSIFKI</sequence>
<reference evidence="5 6" key="1">
    <citation type="submission" date="2019-03" db="EMBL/GenBank/DDBJ databases">
        <title>Genomic Encyclopedia of Archaeal and Bacterial Type Strains, Phase II (KMG-II): from individual species to whole genera.</title>
        <authorList>
            <person name="Goeker M."/>
        </authorList>
    </citation>
    <scope>NUCLEOTIDE SEQUENCE [LARGE SCALE GENOMIC DNA]</scope>
    <source>
        <strain evidence="5 6">RL-C</strain>
    </source>
</reference>
<dbReference type="AlphaFoldDB" id="A0A4R2E6A3"/>
<dbReference type="SUPFAM" id="SSF51556">
    <property type="entry name" value="Metallo-dependent hydrolases"/>
    <property type="match status" value="1"/>
</dbReference>
<dbReference type="InterPro" id="IPR001130">
    <property type="entry name" value="TatD-like"/>
</dbReference>
<feature type="binding site" evidence="4">
    <location>
        <position position="204"/>
    </location>
    <ligand>
        <name>a divalent metal cation</name>
        <dbReference type="ChEBI" id="CHEBI:60240"/>
        <label>1</label>
    </ligand>
</feature>
<dbReference type="GO" id="GO:0004536">
    <property type="term" value="F:DNA nuclease activity"/>
    <property type="evidence" value="ECO:0007669"/>
    <property type="project" value="InterPro"/>
</dbReference>
<name>A0A4R2E6A3_9BACT</name>
<dbReference type="NCBIfam" id="TIGR00010">
    <property type="entry name" value="YchF/TatD family DNA exonuclease"/>
    <property type="match status" value="1"/>
</dbReference>
<feature type="binding site" evidence="4">
    <location>
        <position position="129"/>
    </location>
    <ligand>
        <name>a divalent metal cation</name>
        <dbReference type="ChEBI" id="CHEBI:60240"/>
        <label>2</label>
    </ligand>
</feature>
<feature type="binding site" evidence="4">
    <location>
        <position position="7"/>
    </location>
    <ligand>
        <name>a divalent metal cation</name>
        <dbReference type="ChEBI" id="CHEBI:60240"/>
        <label>1</label>
    </ligand>
</feature>